<keyword evidence="9" id="KW-1185">Reference proteome</keyword>
<name>A0AAE1QAE2_9EUCA</name>
<evidence type="ECO:0000256" key="2">
    <source>
        <dbReference type="ARBA" id="ARBA00011913"/>
    </source>
</evidence>
<keyword evidence="4" id="KW-0479">Metal-binding</keyword>
<proteinExistence type="inferred from homology"/>
<keyword evidence="5" id="KW-0378">Hydrolase</keyword>
<feature type="signal peptide" evidence="7">
    <location>
        <begin position="1"/>
        <end position="17"/>
    </location>
</feature>
<feature type="chain" id="PRO_5041977324" description="N-acyl-aliphatic-L-amino acid amidohydrolase" evidence="7">
    <location>
        <begin position="18"/>
        <end position="130"/>
    </location>
</feature>
<dbReference type="PANTHER" id="PTHR45962:SF1">
    <property type="entry name" value="N-FATTY-ACYL-AMINO ACID SYNTHASE_HYDROLASE PM20D1"/>
    <property type="match status" value="1"/>
</dbReference>
<dbReference type="GO" id="GO:0004046">
    <property type="term" value="F:aminoacylase activity"/>
    <property type="evidence" value="ECO:0007669"/>
    <property type="project" value="UniProtKB-EC"/>
</dbReference>
<comment type="caution">
    <text evidence="8">The sequence shown here is derived from an EMBL/GenBank/DDBJ whole genome shotgun (WGS) entry which is preliminary data.</text>
</comment>
<evidence type="ECO:0000313" key="9">
    <source>
        <dbReference type="Proteomes" id="UP001292094"/>
    </source>
</evidence>
<dbReference type="Proteomes" id="UP001292094">
    <property type="component" value="Unassembled WGS sequence"/>
</dbReference>
<dbReference type="AlphaFoldDB" id="A0AAE1QAE2"/>
<dbReference type="SUPFAM" id="SSF53187">
    <property type="entry name" value="Zn-dependent exopeptidases"/>
    <property type="match status" value="1"/>
</dbReference>
<keyword evidence="7" id="KW-0732">Signal</keyword>
<dbReference type="GO" id="GO:0008233">
    <property type="term" value="F:peptidase activity"/>
    <property type="evidence" value="ECO:0007669"/>
    <property type="project" value="UniProtKB-KW"/>
</dbReference>
<dbReference type="GO" id="GO:0006508">
    <property type="term" value="P:proteolysis"/>
    <property type="evidence" value="ECO:0007669"/>
    <property type="project" value="UniProtKB-KW"/>
</dbReference>
<reference evidence="8" key="1">
    <citation type="submission" date="2023-11" db="EMBL/GenBank/DDBJ databases">
        <title>Genome assemblies of two species of porcelain crab, Petrolisthes cinctipes and Petrolisthes manimaculis (Anomura: Porcellanidae).</title>
        <authorList>
            <person name="Angst P."/>
        </authorList>
    </citation>
    <scope>NUCLEOTIDE SEQUENCE</scope>
    <source>
        <strain evidence="8">PB745_02</strain>
        <tissue evidence="8">Gill</tissue>
    </source>
</reference>
<sequence>MLSYVLLPLLLLSELESRIIVKVTLMRGKEAFPISPYGPHVPAWRLLTAAIHHHFPDAVTAPAPMVANTDTRHFHDLVDKVYRFFPFILNKNDTATIHAPNERLSTQNFINAVKFYHTLIVAAGNFADDE</sequence>
<dbReference type="PANTHER" id="PTHR45962">
    <property type="entry name" value="N-FATTY-ACYL-AMINO ACID SYNTHASE/HYDROLASE PM20D1"/>
    <property type="match status" value="1"/>
</dbReference>
<dbReference type="EC" id="3.5.1.14" evidence="2"/>
<dbReference type="InterPro" id="IPR047177">
    <property type="entry name" value="Pept_M20A"/>
</dbReference>
<evidence type="ECO:0000256" key="7">
    <source>
        <dbReference type="SAM" id="SignalP"/>
    </source>
</evidence>
<dbReference type="EMBL" id="JAWZYT010000492">
    <property type="protein sequence ID" value="KAK4322868.1"/>
    <property type="molecule type" value="Genomic_DNA"/>
</dbReference>
<gene>
    <name evidence="8" type="ORF">Pmani_006385</name>
</gene>
<evidence type="ECO:0000313" key="8">
    <source>
        <dbReference type="EMBL" id="KAK4322868.1"/>
    </source>
</evidence>
<dbReference type="Gene3D" id="1.10.150.900">
    <property type="match status" value="1"/>
</dbReference>
<accession>A0AAE1QAE2</accession>
<evidence type="ECO:0000256" key="5">
    <source>
        <dbReference type="ARBA" id="ARBA00022801"/>
    </source>
</evidence>
<evidence type="ECO:0000256" key="6">
    <source>
        <dbReference type="ARBA" id="ARBA00022833"/>
    </source>
</evidence>
<evidence type="ECO:0000256" key="1">
    <source>
        <dbReference type="ARBA" id="ARBA00006247"/>
    </source>
</evidence>
<organism evidence="8 9">
    <name type="scientific">Petrolisthes manimaculis</name>
    <dbReference type="NCBI Taxonomy" id="1843537"/>
    <lineage>
        <taxon>Eukaryota</taxon>
        <taxon>Metazoa</taxon>
        <taxon>Ecdysozoa</taxon>
        <taxon>Arthropoda</taxon>
        <taxon>Crustacea</taxon>
        <taxon>Multicrustacea</taxon>
        <taxon>Malacostraca</taxon>
        <taxon>Eumalacostraca</taxon>
        <taxon>Eucarida</taxon>
        <taxon>Decapoda</taxon>
        <taxon>Pleocyemata</taxon>
        <taxon>Anomura</taxon>
        <taxon>Galatheoidea</taxon>
        <taxon>Porcellanidae</taxon>
        <taxon>Petrolisthes</taxon>
    </lineage>
</organism>
<keyword evidence="3" id="KW-0645">Protease</keyword>
<keyword evidence="6" id="KW-0862">Zinc</keyword>
<dbReference type="GO" id="GO:0046872">
    <property type="term" value="F:metal ion binding"/>
    <property type="evidence" value="ECO:0007669"/>
    <property type="project" value="UniProtKB-KW"/>
</dbReference>
<evidence type="ECO:0000256" key="4">
    <source>
        <dbReference type="ARBA" id="ARBA00022723"/>
    </source>
</evidence>
<comment type="similarity">
    <text evidence="1">Belongs to the peptidase M20A family.</text>
</comment>
<evidence type="ECO:0000256" key="3">
    <source>
        <dbReference type="ARBA" id="ARBA00022670"/>
    </source>
</evidence>
<protein>
    <recommendedName>
        <fullName evidence="2">N-acyl-aliphatic-L-amino acid amidohydrolase</fullName>
        <ecNumber evidence="2">3.5.1.14</ecNumber>
    </recommendedName>
</protein>